<evidence type="ECO:0000313" key="2">
    <source>
        <dbReference type="Proteomes" id="UP001355206"/>
    </source>
</evidence>
<dbReference type="EMBL" id="MLCA01000001">
    <property type="protein sequence ID" value="MEE7490403.1"/>
    <property type="molecule type" value="Genomic_DNA"/>
</dbReference>
<dbReference type="RefSeq" id="WP_331301393.1">
    <property type="nucleotide sequence ID" value="NZ_MLCA01000001.1"/>
</dbReference>
<comment type="caution">
    <text evidence="1">The sequence shown here is derived from an EMBL/GenBank/DDBJ whole genome shotgun (WGS) entry which is preliminary data.</text>
</comment>
<protein>
    <submittedName>
        <fullName evidence="1">Uncharacterized protein</fullName>
    </submittedName>
</protein>
<name>A0ABU7TKT2_9HYPH</name>
<accession>A0ABU7TKT2</accession>
<gene>
    <name evidence="1" type="ORF">MOTC310_07860</name>
</gene>
<sequence length="156" mass="16518">MAGSLDDELKRASEEVEAVASGLQASIRKVHVDAADAIVRLIDEADARKSALLVRISYLKALVGTEPTPVPVEAVHEPKKPGLSATEAILTALLDGPKSANALDTAVMAQGLSKASAEKAKWTCRHNGWASHSKRIWKITPAGSDKILGQDSTQET</sequence>
<proteinExistence type="predicted"/>
<keyword evidence="2" id="KW-1185">Reference proteome</keyword>
<evidence type="ECO:0000313" key="1">
    <source>
        <dbReference type="EMBL" id="MEE7490403.1"/>
    </source>
</evidence>
<organism evidence="1 2">
    <name type="scientific">Methylobacterium oryzae</name>
    <dbReference type="NCBI Taxonomy" id="334852"/>
    <lineage>
        <taxon>Bacteria</taxon>
        <taxon>Pseudomonadati</taxon>
        <taxon>Pseudomonadota</taxon>
        <taxon>Alphaproteobacteria</taxon>
        <taxon>Hyphomicrobiales</taxon>
        <taxon>Methylobacteriaceae</taxon>
        <taxon>Methylobacterium</taxon>
    </lineage>
</organism>
<dbReference type="Proteomes" id="UP001355206">
    <property type="component" value="Unassembled WGS sequence"/>
</dbReference>
<reference evidence="1 2" key="1">
    <citation type="journal article" date="2012" name="Genet. Mol. Biol.">
        <title>Analysis of 16S rRNA and mxaF genes revealing insights into Methylobacterium niche-specific plant association.</title>
        <authorList>
            <person name="Dourado M.N."/>
            <person name="Andreote F.D."/>
            <person name="Dini-Andreote F."/>
            <person name="Conti R."/>
            <person name="Araujo J.M."/>
            <person name="Araujo W.L."/>
        </authorList>
    </citation>
    <scope>NUCLEOTIDE SEQUENCE [LARGE SCALE GENOMIC DNA]</scope>
    <source>
        <strain evidence="1 2">TC3-10</strain>
    </source>
</reference>